<accession>A0A8I6RTI0</accession>
<evidence type="ECO:0000256" key="4">
    <source>
        <dbReference type="ARBA" id="ARBA00008006"/>
    </source>
</evidence>
<keyword evidence="13" id="KW-0175">Coiled coil</keyword>
<keyword evidence="12" id="KW-1015">Disulfide bond</keyword>
<comment type="subcellular location">
    <subcellularLocation>
        <location evidence="3">Mitochondrion inner membrane</location>
        <topology evidence="3">Peripheral membrane protein</topology>
    </subcellularLocation>
    <subcellularLocation>
        <location evidence="2">Mitochondrion intermembrane space</location>
    </subcellularLocation>
</comment>
<dbReference type="AlphaFoldDB" id="A0A8I6RTI0"/>
<keyword evidence="7" id="KW-0679">Respiratory chain</keyword>
<evidence type="ECO:0000313" key="16">
    <source>
        <dbReference type="Proteomes" id="UP000494040"/>
    </source>
</evidence>
<feature type="region of interest" description="Disordered" evidence="14">
    <location>
        <begin position="1"/>
        <end position="30"/>
    </location>
</feature>
<dbReference type="EnsemblMetazoa" id="XM_014395215.2">
    <property type="protein sequence ID" value="XP_014250701.1"/>
    <property type="gene ID" value="LOC106667331"/>
</dbReference>
<evidence type="ECO:0000256" key="7">
    <source>
        <dbReference type="ARBA" id="ARBA00022660"/>
    </source>
</evidence>
<protein>
    <recommendedName>
        <fullName evidence="5">NADH dehydrogenase [ubiquinone] 1 beta subcomplex subunit 7</fullName>
    </recommendedName>
</protein>
<dbReference type="GO" id="GO:0005743">
    <property type="term" value="C:mitochondrial inner membrane"/>
    <property type="evidence" value="ECO:0007669"/>
    <property type="project" value="UniProtKB-SubCell"/>
</dbReference>
<evidence type="ECO:0000256" key="2">
    <source>
        <dbReference type="ARBA" id="ARBA00004569"/>
    </source>
</evidence>
<organism evidence="15 16">
    <name type="scientific">Cimex lectularius</name>
    <name type="common">Bed bug</name>
    <name type="synonym">Acanthia lectularia</name>
    <dbReference type="NCBI Taxonomy" id="79782"/>
    <lineage>
        <taxon>Eukaryota</taxon>
        <taxon>Metazoa</taxon>
        <taxon>Ecdysozoa</taxon>
        <taxon>Arthropoda</taxon>
        <taxon>Hexapoda</taxon>
        <taxon>Insecta</taxon>
        <taxon>Pterygota</taxon>
        <taxon>Neoptera</taxon>
        <taxon>Paraneoptera</taxon>
        <taxon>Hemiptera</taxon>
        <taxon>Heteroptera</taxon>
        <taxon>Panheteroptera</taxon>
        <taxon>Cimicomorpha</taxon>
        <taxon>Cimicidae</taxon>
        <taxon>Cimex</taxon>
    </lineage>
</organism>
<reference evidence="15" key="1">
    <citation type="submission" date="2022-01" db="UniProtKB">
        <authorList>
            <consortium name="EnsemblMetazoa"/>
        </authorList>
    </citation>
    <scope>IDENTIFICATION</scope>
</reference>
<dbReference type="Proteomes" id="UP000494040">
    <property type="component" value="Unassembled WGS sequence"/>
</dbReference>
<dbReference type="OrthoDB" id="268414at2759"/>
<keyword evidence="8" id="KW-0999">Mitochondrion inner membrane</keyword>
<keyword evidence="16" id="KW-1185">Reference proteome</keyword>
<evidence type="ECO:0000256" key="14">
    <source>
        <dbReference type="SAM" id="MobiDB-lite"/>
    </source>
</evidence>
<dbReference type="CTD" id="32434"/>
<keyword evidence="10" id="KW-0496">Mitochondrion</keyword>
<evidence type="ECO:0000256" key="8">
    <source>
        <dbReference type="ARBA" id="ARBA00022792"/>
    </source>
</evidence>
<feature type="compositionally biased region" description="Basic and acidic residues" evidence="14">
    <location>
        <begin position="12"/>
        <end position="25"/>
    </location>
</feature>
<proteinExistence type="inferred from homology"/>
<dbReference type="GeneID" id="106667331"/>
<evidence type="ECO:0000313" key="15">
    <source>
        <dbReference type="EnsemblMetazoa" id="XP_014250701.1"/>
    </source>
</evidence>
<dbReference type="PANTHER" id="PTHR20900">
    <property type="entry name" value="NADH:UBIQUINONE OXIDOREDUCTASE B18-LIKE SUBUNIT"/>
    <property type="match status" value="1"/>
</dbReference>
<name>A0A8I6RTI0_CIMLE</name>
<comment type="similarity">
    <text evidence="4">Belongs to the complex I NDUFB7 subunit family.</text>
</comment>
<dbReference type="GO" id="GO:0005758">
    <property type="term" value="C:mitochondrial intermembrane space"/>
    <property type="evidence" value="ECO:0007669"/>
    <property type="project" value="UniProtKB-SubCell"/>
</dbReference>
<evidence type="ECO:0000256" key="12">
    <source>
        <dbReference type="ARBA" id="ARBA00023157"/>
    </source>
</evidence>
<dbReference type="PANTHER" id="PTHR20900:SF0">
    <property type="entry name" value="NADH DEHYDROGENASE [UBIQUINONE] 1 BETA SUBCOMPLEX SUBUNIT 7"/>
    <property type="match status" value="1"/>
</dbReference>
<evidence type="ECO:0000256" key="11">
    <source>
        <dbReference type="ARBA" id="ARBA00023136"/>
    </source>
</evidence>
<evidence type="ECO:0000256" key="3">
    <source>
        <dbReference type="ARBA" id="ARBA00004637"/>
    </source>
</evidence>
<evidence type="ECO:0000256" key="1">
    <source>
        <dbReference type="ARBA" id="ARBA00003195"/>
    </source>
</evidence>
<sequence length="122" mass="14429">MGNLQNGAAYKFSDDPVPHPSEPAKFDPLYGFPNGRKEKEMKATQDELYSAKVPLDKRDYCSHLLLDYQKCRRANFPFILSCHHDKHMYLQCEYEDYLDRMKDYERERRLMERSKRATTAGA</sequence>
<dbReference type="KEGG" id="clec:106667331"/>
<evidence type="ECO:0000256" key="6">
    <source>
        <dbReference type="ARBA" id="ARBA00022448"/>
    </source>
</evidence>
<keyword evidence="9" id="KW-0249">Electron transport</keyword>
<dbReference type="OMA" id="FVYQCAH"/>
<dbReference type="Pfam" id="PF05676">
    <property type="entry name" value="NDUF_B7"/>
    <property type="match status" value="1"/>
</dbReference>
<evidence type="ECO:0000256" key="9">
    <source>
        <dbReference type="ARBA" id="ARBA00022982"/>
    </source>
</evidence>
<keyword evidence="6" id="KW-0813">Transport</keyword>
<comment type="function">
    <text evidence="1">Accessory subunit of the mitochondrial membrane respiratory chain NADH dehydrogenase (Complex I), that is believed not to be involved in catalysis. Complex I functions in the transfer of electrons from NADH to the respiratory chain. The immediate electron acceptor for the enzyme is believed to be ubiquinone.</text>
</comment>
<evidence type="ECO:0000256" key="10">
    <source>
        <dbReference type="ARBA" id="ARBA00023128"/>
    </source>
</evidence>
<evidence type="ECO:0000256" key="13">
    <source>
        <dbReference type="SAM" id="Coils"/>
    </source>
</evidence>
<keyword evidence="11" id="KW-0472">Membrane</keyword>
<feature type="coiled-coil region" evidence="13">
    <location>
        <begin position="87"/>
        <end position="114"/>
    </location>
</feature>
<dbReference type="InterPro" id="IPR008698">
    <property type="entry name" value="NDUB7"/>
</dbReference>
<evidence type="ECO:0000256" key="5">
    <source>
        <dbReference type="ARBA" id="ARBA00018677"/>
    </source>
</evidence>
<dbReference type="RefSeq" id="XP_014250701.1">
    <property type="nucleotide sequence ID" value="XM_014395215.2"/>
</dbReference>